<gene>
    <name evidence="1" type="ORF">Tco_0628934</name>
</gene>
<dbReference type="EMBL" id="BQNB010008877">
    <property type="protein sequence ID" value="GJS55572.1"/>
    <property type="molecule type" value="Genomic_DNA"/>
</dbReference>
<comment type="caution">
    <text evidence="1">The sequence shown here is derived from an EMBL/GenBank/DDBJ whole genome shotgun (WGS) entry which is preliminary data.</text>
</comment>
<reference evidence="1" key="1">
    <citation type="journal article" date="2022" name="Int. J. Mol. Sci.">
        <title>Draft Genome of Tanacetum Coccineum: Genomic Comparison of Closely Related Tanacetum-Family Plants.</title>
        <authorList>
            <person name="Yamashiro T."/>
            <person name="Shiraishi A."/>
            <person name="Nakayama K."/>
            <person name="Satake H."/>
        </authorList>
    </citation>
    <scope>NUCLEOTIDE SEQUENCE</scope>
</reference>
<evidence type="ECO:0000313" key="2">
    <source>
        <dbReference type="Proteomes" id="UP001151760"/>
    </source>
</evidence>
<keyword evidence="2" id="KW-1185">Reference proteome</keyword>
<name>A0ABQ4WRT6_9ASTR</name>
<dbReference type="Proteomes" id="UP001151760">
    <property type="component" value="Unassembled WGS sequence"/>
</dbReference>
<evidence type="ECO:0008006" key="3">
    <source>
        <dbReference type="Google" id="ProtNLM"/>
    </source>
</evidence>
<sequence>MGDIIDTVDRISLLPEFIVHKILSNLLDSPEALVRMSVLKDFEWDDNYMRDAFLKNIAYTTFRFCKQNVSANTLTIVTDLSKPIDVKIVEDCLESVLKKGMRGSPLKSFNNFLSNFPIMENLLRRFELLLNCDLEEVDINTPNLLLFEYYGKLDRFIYTPFHWEKLSQSKGCTKCYPDDESVDTLWFQKLRRFLDKKVLKLILEPGSIDVEELKGIKSPPYELEHVKLVVRSIQLSSRSPPPILDVVLWCCRPQSLTLNLSIYADKCHAVEYTHETLLQQENKSRTNIRFVLSYFGKGEQHFSDLNSVLKALSLDQRRCGITFINEEGAQFTYCVIKDNSFRDLNFRTLTIKEEGSSHSAIVNELNTEANKSTTGPVTMLLSDHILWDIITNGDQATTDHASLSAPKTSLAANARRNNEKALNILLSAIPDNISQFFMMLLMQELYANVPKGYTQATSSKVQTAPKCASHSDEIICSFFAQQASMPTTHDDEDLLQIDEDVL</sequence>
<protein>
    <recommendedName>
        <fullName evidence="3">F-box domain-containing protein</fullName>
    </recommendedName>
</protein>
<accession>A0ABQ4WRT6</accession>
<reference evidence="1" key="2">
    <citation type="submission" date="2022-01" db="EMBL/GenBank/DDBJ databases">
        <authorList>
            <person name="Yamashiro T."/>
            <person name="Shiraishi A."/>
            <person name="Satake H."/>
            <person name="Nakayama K."/>
        </authorList>
    </citation>
    <scope>NUCLEOTIDE SEQUENCE</scope>
</reference>
<evidence type="ECO:0000313" key="1">
    <source>
        <dbReference type="EMBL" id="GJS55572.1"/>
    </source>
</evidence>
<organism evidence="1 2">
    <name type="scientific">Tanacetum coccineum</name>
    <dbReference type="NCBI Taxonomy" id="301880"/>
    <lineage>
        <taxon>Eukaryota</taxon>
        <taxon>Viridiplantae</taxon>
        <taxon>Streptophyta</taxon>
        <taxon>Embryophyta</taxon>
        <taxon>Tracheophyta</taxon>
        <taxon>Spermatophyta</taxon>
        <taxon>Magnoliopsida</taxon>
        <taxon>eudicotyledons</taxon>
        <taxon>Gunneridae</taxon>
        <taxon>Pentapetalae</taxon>
        <taxon>asterids</taxon>
        <taxon>campanulids</taxon>
        <taxon>Asterales</taxon>
        <taxon>Asteraceae</taxon>
        <taxon>Asteroideae</taxon>
        <taxon>Anthemideae</taxon>
        <taxon>Anthemidinae</taxon>
        <taxon>Tanacetum</taxon>
    </lineage>
</organism>
<proteinExistence type="predicted"/>